<reference evidence="2" key="2">
    <citation type="journal article" date="2015" name="Fish Shellfish Immunol.">
        <title>Early steps in the European eel (Anguilla anguilla)-Vibrio vulnificus interaction in the gills: Role of the RtxA13 toxin.</title>
        <authorList>
            <person name="Callol A."/>
            <person name="Pajuelo D."/>
            <person name="Ebbesson L."/>
            <person name="Teles M."/>
            <person name="MacKenzie S."/>
            <person name="Amaro C."/>
        </authorList>
    </citation>
    <scope>NUCLEOTIDE SEQUENCE</scope>
</reference>
<reference evidence="2" key="1">
    <citation type="submission" date="2014-11" db="EMBL/GenBank/DDBJ databases">
        <authorList>
            <person name="Amaro Gonzalez C."/>
        </authorList>
    </citation>
    <scope>NUCLEOTIDE SEQUENCE</scope>
</reference>
<dbReference type="AlphaFoldDB" id="A0A0E9RB99"/>
<sequence length="73" mass="7899">MNHRRSQSFVAGRLSLTAQASAFLCSLCTVEVKLKMTSSDRGASGTAPQTYAVVSVTRPQNHTGTDRYDAQVH</sequence>
<proteinExistence type="predicted"/>
<evidence type="ECO:0000256" key="1">
    <source>
        <dbReference type="SAM" id="SignalP"/>
    </source>
</evidence>
<feature type="chain" id="PRO_5002431831" description="Secreted protein" evidence="1">
    <location>
        <begin position="23"/>
        <end position="73"/>
    </location>
</feature>
<protein>
    <recommendedName>
        <fullName evidence="3">Secreted protein</fullName>
    </recommendedName>
</protein>
<dbReference type="EMBL" id="GBXM01082213">
    <property type="protein sequence ID" value="JAH26364.1"/>
    <property type="molecule type" value="Transcribed_RNA"/>
</dbReference>
<keyword evidence="1" id="KW-0732">Signal</keyword>
<feature type="signal peptide" evidence="1">
    <location>
        <begin position="1"/>
        <end position="22"/>
    </location>
</feature>
<accession>A0A0E9RB99</accession>
<evidence type="ECO:0000313" key="2">
    <source>
        <dbReference type="EMBL" id="JAH26364.1"/>
    </source>
</evidence>
<name>A0A0E9RB99_ANGAN</name>
<evidence type="ECO:0008006" key="3">
    <source>
        <dbReference type="Google" id="ProtNLM"/>
    </source>
</evidence>
<organism evidence="2">
    <name type="scientific">Anguilla anguilla</name>
    <name type="common">European freshwater eel</name>
    <name type="synonym">Muraena anguilla</name>
    <dbReference type="NCBI Taxonomy" id="7936"/>
    <lineage>
        <taxon>Eukaryota</taxon>
        <taxon>Metazoa</taxon>
        <taxon>Chordata</taxon>
        <taxon>Craniata</taxon>
        <taxon>Vertebrata</taxon>
        <taxon>Euteleostomi</taxon>
        <taxon>Actinopterygii</taxon>
        <taxon>Neopterygii</taxon>
        <taxon>Teleostei</taxon>
        <taxon>Anguilliformes</taxon>
        <taxon>Anguillidae</taxon>
        <taxon>Anguilla</taxon>
    </lineage>
</organism>